<dbReference type="EMBL" id="CM023480">
    <property type="protein sequence ID" value="KAH7970976.1"/>
    <property type="molecule type" value="Genomic_DNA"/>
</dbReference>
<sequence>MRHPFLRCLSAQCQLRNLLCFVPGPVGRVVKYGGLLATALAASRTPAHSATHARMTSSARKTRSPDDILYFAYGSNMWSHRMHIRNPTAKFFDTAELEGYYVGFVDDFESWQGAAATLKKSAERTTHGVLWTIPKGDIHSLDRQEREYEAADVTVKLPSGDKVVCRTYFYLPSRPGKKNMPSLLYKAVIVAGAIEHKLPDSYVQELMKNPDNGKTQGSNIGVDIEKLRSDVNGYLTL</sequence>
<evidence type="ECO:0000313" key="2">
    <source>
        <dbReference type="Proteomes" id="UP000821865"/>
    </source>
</evidence>
<keyword evidence="2" id="KW-1185">Reference proteome</keyword>
<accession>A0ACB8DJX8</accession>
<evidence type="ECO:0000313" key="1">
    <source>
        <dbReference type="EMBL" id="KAH7970976.1"/>
    </source>
</evidence>
<reference evidence="1" key="1">
    <citation type="submission" date="2020-05" db="EMBL/GenBank/DDBJ databases">
        <title>Large-scale comparative analyses of tick genomes elucidate their genetic diversity and vector capacities.</title>
        <authorList>
            <person name="Jia N."/>
            <person name="Wang J."/>
            <person name="Shi W."/>
            <person name="Du L."/>
            <person name="Sun Y."/>
            <person name="Zhan W."/>
            <person name="Jiang J."/>
            <person name="Wang Q."/>
            <person name="Zhang B."/>
            <person name="Ji P."/>
            <person name="Sakyi L.B."/>
            <person name="Cui X."/>
            <person name="Yuan T."/>
            <person name="Jiang B."/>
            <person name="Yang W."/>
            <person name="Lam T.T.-Y."/>
            <person name="Chang Q."/>
            <person name="Ding S."/>
            <person name="Wang X."/>
            <person name="Zhu J."/>
            <person name="Ruan X."/>
            <person name="Zhao L."/>
            <person name="Wei J."/>
            <person name="Que T."/>
            <person name="Du C."/>
            <person name="Cheng J."/>
            <person name="Dai P."/>
            <person name="Han X."/>
            <person name="Huang E."/>
            <person name="Gao Y."/>
            <person name="Liu J."/>
            <person name="Shao H."/>
            <person name="Ye R."/>
            <person name="Li L."/>
            <person name="Wei W."/>
            <person name="Wang X."/>
            <person name="Wang C."/>
            <person name="Yang T."/>
            <person name="Huo Q."/>
            <person name="Li W."/>
            <person name="Guo W."/>
            <person name="Chen H."/>
            <person name="Zhou L."/>
            <person name="Ni X."/>
            <person name="Tian J."/>
            <person name="Zhou Y."/>
            <person name="Sheng Y."/>
            <person name="Liu T."/>
            <person name="Pan Y."/>
            <person name="Xia L."/>
            <person name="Li J."/>
            <person name="Zhao F."/>
            <person name="Cao W."/>
        </authorList>
    </citation>
    <scope>NUCLEOTIDE SEQUENCE</scope>
    <source>
        <strain evidence="1">Dsil-2018</strain>
    </source>
</reference>
<name>A0ACB8DJX8_DERSI</name>
<protein>
    <submittedName>
        <fullName evidence="1">Uncharacterized protein</fullName>
    </submittedName>
</protein>
<dbReference type="Proteomes" id="UP000821865">
    <property type="component" value="Chromosome 11"/>
</dbReference>
<proteinExistence type="predicted"/>
<comment type="caution">
    <text evidence="1">The sequence shown here is derived from an EMBL/GenBank/DDBJ whole genome shotgun (WGS) entry which is preliminary data.</text>
</comment>
<gene>
    <name evidence="1" type="ORF">HPB49_017489</name>
</gene>
<organism evidence="1 2">
    <name type="scientific">Dermacentor silvarum</name>
    <name type="common">Tick</name>
    <dbReference type="NCBI Taxonomy" id="543639"/>
    <lineage>
        <taxon>Eukaryota</taxon>
        <taxon>Metazoa</taxon>
        <taxon>Ecdysozoa</taxon>
        <taxon>Arthropoda</taxon>
        <taxon>Chelicerata</taxon>
        <taxon>Arachnida</taxon>
        <taxon>Acari</taxon>
        <taxon>Parasitiformes</taxon>
        <taxon>Ixodida</taxon>
        <taxon>Ixodoidea</taxon>
        <taxon>Ixodidae</taxon>
        <taxon>Rhipicephalinae</taxon>
        <taxon>Dermacentor</taxon>
    </lineage>
</organism>